<keyword evidence="4" id="KW-1185">Reference proteome</keyword>
<dbReference type="EMBL" id="BMFK01000001">
    <property type="protein sequence ID" value="GGE69644.1"/>
    <property type="molecule type" value="Genomic_DNA"/>
</dbReference>
<dbReference type="AlphaFoldDB" id="A0A917ER88"/>
<feature type="signal peptide" evidence="2">
    <location>
        <begin position="1"/>
        <end position="19"/>
    </location>
</feature>
<dbReference type="PROSITE" id="PS51257">
    <property type="entry name" value="PROKAR_LIPOPROTEIN"/>
    <property type="match status" value="1"/>
</dbReference>
<reference evidence="3" key="2">
    <citation type="submission" date="2020-09" db="EMBL/GenBank/DDBJ databases">
        <authorList>
            <person name="Sun Q."/>
            <person name="Zhou Y."/>
        </authorList>
    </citation>
    <scope>NUCLEOTIDE SEQUENCE</scope>
    <source>
        <strain evidence="3">CGMCC 1.12698</strain>
    </source>
</reference>
<evidence type="ECO:0000256" key="2">
    <source>
        <dbReference type="SAM" id="SignalP"/>
    </source>
</evidence>
<dbReference type="Proteomes" id="UP000605259">
    <property type="component" value="Unassembled WGS sequence"/>
</dbReference>
<evidence type="ECO:0000256" key="1">
    <source>
        <dbReference type="SAM" id="Coils"/>
    </source>
</evidence>
<evidence type="ECO:0000313" key="3">
    <source>
        <dbReference type="EMBL" id="GGE69644.1"/>
    </source>
</evidence>
<dbReference type="RefSeq" id="WP_188388182.1">
    <property type="nucleotide sequence ID" value="NZ_BMFK01000001.1"/>
</dbReference>
<accession>A0A917ER88</accession>
<keyword evidence="2" id="KW-0732">Signal</keyword>
<feature type="chain" id="PRO_5039129560" description="Lipoprotein" evidence="2">
    <location>
        <begin position="20"/>
        <end position="215"/>
    </location>
</feature>
<sequence length="215" mass="24219">MKKNIIFFTSILSVGFLLSACEDGTSSETNTKTEELATAENKIKELEQKINEIENTQGNESLLADINKIHEEEISMYTTLAKEMVKNLNKEEMEELGKLSWHYQLTANKEPTPKNGVIEVDADNIEIELTSRQLNEPVFPLDIHNKGTISDGFEKHITNVEPKPSETSGRDGTVVSSIYHVFSDMESGNTITVTITDELKQRLELETTTITIKRK</sequence>
<keyword evidence="1" id="KW-0175">Coiled coil</keyword>
<evidence type="ECO:0000313" key="4">
    <source>
        <dbReference type="Proteomes" id="UP000605259"/>
    </source>
</evidence>
<comment type="caution">
    <text evidence="3">The sequence shown here is derived from an EMBL/GenBank/DDBJ whole genome shotgun (WGS) entry which is preliminary data.</text>
</comment>
<protein>
    <recommendedName>
        <fullName evidence="5">Lipoprotein</fullName>
    </recommendedName>
</protein>
<proteinExistence type="predicted"/>
<gene>
    <name evidence="3" type="ORF">GCM10007140_19600</name>
</gene>
<feature type="coiled-coil region" evidence="1">
    <location>
        <begin position="29"/>
        <end position="63"/>
    </location>
</feature>
<name>A0A917ER88_9BACI</name>
<reference evidence="3" key="1">
    <citation type="journal article" date="2014" name="Int. J. Syst. Evol. Microbiol.">
        <title>Complete genome sequence of Corynebacterium casei LMG S-19264T (=DSM 44701T), isolated from a smear-ripened cheese.</title>
        <authorList>
            <consortium name="US DOE Joint Genome Institute (JGI-PGF)"/>
            <person name="Walter F."/>
            <person name="Albersmeier A."/>
            <person name="Kalinowski J."/>
            <person name="Ruckert C."/>
        </authorList>
    </citation>
    <scope>NUCLEOTIDE SEQUENCE</scope>
    <source>
        <strain evidence="3">CGMCC 1.12698</strain>
    </source>
</reference>
<evidence type="ECO:0008006" key="5">
    <source>
        <dbReference type="Google" id="ProtNLM"/>
    </source>
</evidence>
<organism evidence="3 4">
    <name type="scientific">Priestia taiwanensis</name>
    <dbReference type="NCBI Taxonomy" id="1347902"/>
    <lineage>
        <taxon>Bacteria</taxon>
        <taxon>Bacillati</taxon>
        <taxon>Bacillota</taxon>
        <taxon>Bacilli</taxon>
        <taxon>Bacillales</taxon>
        <taxon>Bacillaceae</taxon>
        <taxon>Priestia</taxon>
    </lineage>
</organism>